<dbReference type="Proteomes" id="UP000268093">
    <property type="component" value="Unassembled WGS sequence"/>
</dbReference>
<keyword evidence="2" id="KW-1185">Reference proteome</keyword>
<evidence type="ECO:0000313" key="1">
    <source>
        <dbReference type="EMBL" id="RUP51454.1"/>
    </source>
</evidence>
<evidence type="ECO:0000313" key="2">
    <source>
        <dbReference type="Proteomes" id="UP000268093"/>
    </source>
</evidence>
<proteinExistence type="predicted"/>
<sequence length="85" mass="9412">MARQPGDVNLAGVIDRKGAHPHRYGNMGNMEGVCMCVLAYQSQKAKLACGGEWRPNLHVVENGGQTCMWWRMVAKPVCGGEWRPN</sequence>
<reference evidence="1 2" key="1">
    <citation type="journal article" date="2018" name="New Phytol.">
        <title>Phylogenomics of Endogonaceae and evolution of mycorrhizas within Mucoromycota.</title>
        <authorList>
            <person name="Chang Y."/>
            <person name="Desiro A."/>
            <person name="Na H."/>
            <person name="Sandor L."/>
            <person name="Lipzen A."/>
            <person name="Clum A."/>
            <person name="Barry K."/>
            <person name="Grigoriev I.V."/>
            <person name="Martin F.M."/>
            <person name="Stajich J.E."/>
            <person name="Smith M.E."/>
            <person name="Bonito G."/>
            <person name="Spatafora J.W."/>
        </authorList>
    </citation>
    <scope>NUCLEOTIDE SEQUENCE [LARGE SCALE GENOMIC DNA]</scope>
    <source>
        <strain evidence="1 2">GMNB39</strain>
    </source>
</reference>
<name>A0A433DKM6_9FUNG</name>
<dbReference type="AlphaFoldDB" id="A0A433DKM6"/>
<dbReference type="EMBL" id="RBNI01000720">
    <property type="protein sequence ID" value="RUP51454.1"/>
    <property type="molecule type" value="Genomic_DNA"/>
</dbReference>
<accession>A0A433DKM6</accession>
<gene>
    <name evidence="1" type="ORF">BC936DRAFT_148101</name>
</gene>
<organism evidence="1 2">
    <name type="scientific">Jimgerdemannia flammicorona</name>
    <dbReference type="NCBI Taxonomy" id="994334"/>
    <lineage>
        <taxon>Eukaryota</taxon>
        <taxon>Fungi</taxon>
        <taxon>Fungi incertae sedis</taxon>
        <taxon>Mucoromycota</taxon>
        <taxon>Mucoromycotina</taxon>
        <taxon>Endogonomycetes</taxon>
        <taxon>Endogonales</taxon>
        <taxon>Endogonaceae</taxon>
        <taxon>Jimgerdemannia</taxon>
    </lineage>
</organism>
<comment type="caution">
    <text evidence="1">The sequence shown here is derived from an EMBL/GenBank/DDBJ whole genome shotgun (WGS) entry which is preliminary data.</text>
</comment>
<protein>
    <submittedName>
        <fullName evidence="1">Uncharacterized protein</fullName>
    </submittedName>
</protein>